<dbReference type="SUPFAM" id="SSF46894">
    <property type="entry name" value="C-terminal effector domain of the bipartite response regulators"/>
    <property type="match status" value="1"/>
</dbReference>
<evidence type="ECO:0000313" key="3">
    <source>
        <dbReference type="EMBL" id="PRY16871.1"/>
    </source>
</evidence>
<dbReference type="InterPro" id="IPR039420">
    <property type="entry name" value="WalR-like"/>
</dbReference>
<organism evidence="3 4">
    <name type="scientific">Kineococcus rhizosphaerae</name>
    <dbReference type="NCBI Taxonomy" id="559628"/>
    <lineage>
        <taxon>Bacteria</taxon>
        <taxon>Bacillati</taxon>
        <taxon>Actinomycetota</taxon>
        <taxon>Actinomycetes</taxon>
        <taxon>Kineosporiales</taxon>
        <taxon>Kineosporiaceae</taxon>
        <taxon>Kineococcus</taxon>
    </lineage>
</organism>
<proteinExistence type="predicted"/>
<dbReference type="EMBL" id="PVZF01000003">
    <property type="protein sequence ID" value="PRY16871.1"/>
    <property type="molecule type" value="Genomic_DNA"/>
</dbReference>
<feature type="domain" description="HTH luxR-type" evidence="2">
    <location>
        <begin position="57"/>
        <end position="122"/>
    </location>
</feature>
<dbReference type="CDD" id="cd06170">
    <property type="entry name" value="LuxR_C_like"/>
    <property type="match status" value="1"/>
</dbReference>
<protein>
    <submittedName>
        <fullName evidence="3">Regulatory LuxR family protein</fullName>
    </submittedName>
</protein>
<keyword evidence="1" id="KW-0238">DNA-binding</keyword>
<dbReference type="Proteomes" id="UP000238083">
    <property type="component" value="Unassembled WGS sequence"/>
</dbReference>
<dbReference type="GO" id="GO:0006355">
    <property type="term" value="P:regulation of DNA-templated transcription"/>
    <property type="evidence" value="ECO:0007669"/>
    <property type="project" value="InterPro"/>
</dbReference>
<evidence type="ECO:0000259" key="2">
    <source>
        <dbReference type="PROSITE" id="PS50043"/>
    </source>
</evidence>
<dbReference type="InterPro" id="IPR016032">
    <property type="entry name" value="Sig_transdc_resp-reg_C-effctor"/>
</dbReference>
<dbReference type="InterPro" id="IPR000792">
    <property type="entry name" value="Tscrpt_reg_LuxR_C"/>
</dbReference>
<evidence type="ECO:0000313" key="4">
    <source>
        <dbReference type="Proteomes" id="UP000238083"/>
    </source>
</evidence>
<dbReference type="RefSeq" id="WP_170127123.1">
    <property type="nucleotide sequence ID" value="NZ_PVZF01000003.1"/>
</dbReference>
<reference evidence="3 4" key="1">
    <citation type="submission" date="2018-03" db="EMBL/GenBank/DDBJ databases">
        <title>Genomic Encyclopedia of Archaeal and Bacterial Type Strains, Phase II (KMG-II): from individual species to whole genera.</title>
        <authorList>
            <person name="Goeker M."/>
        </authorList>
    </citation>
    <scope>NUCLEOTIDE SEQUENCE [LARGE SCALE GENOMIC DNA]</scope>
    <source>
        <strain evidence="3 4">DSM 19711</strain>
    </source>
</reference>
<dbReference type="AlphaFoldDB" id="A0A2T0R6Y4"/>
<evidence type="ECO:0000256" key="1">
    <source>
        <dbReference type="ARBA" id="ARBA00023125"/>
    </source>
</evidence>
<dbReference type="Pfam" id="PF00196">
    <property type="entry name" value="GerE"/>
    <property type="match status" value="1"/>
</dbReference>
<dbReference type="PRINTS" id="PR00038">
    <property type="entry name" value="HTHLUXR"/>
</dbReference>
<dbReference type="SMART" id="SM00421">
    <property type="entry name" value="HTH_LUXR"/>
    <property type="match status" value="1"/>
</dbReference>
<dbReference type="PANTHER" id="PTHR43214">
    <property type="entry name" value="TWO-COMPONENT RESPONSE REGULATOR"/>
    <property type="match status" value="1"/>
</dbReference>
<gene>
    <name evidence="3" type="ORF">CLV37_103303</name>
</gene>
<accession>A0A2T0R6Y4</accession>
<comment type="caution">
    <text evidence="3">The sequence shown here is derived from an EMBL/GenBank/DDBJ whole genome shotgun (WGS) entry which is preliminary data.</text>
</comment>
<sequence length="134" mass="14205">MRADGTVDLAAELWPHLLDAIASGEHRMVLESASGGRVVLISEREVQRLEEQARAGRPASRTILTARETEILLLVEAGLNGAQIATRLGLSTNTVAQHLSSARRKYGLRSSAAAATAARQAGHLPDANRGESTS</sequence>
<keyword evidence="4" id="KW-1185">Reference proteome</keyword>
<dbReference type="InterPro" id="IPR036388">
    <property type="entry name" value="WH-like_DNA-bd_sf"/>
</dbReference>
<dbReference type="PROSITE" id="PS50043">
    <property type="entry name" value="HTH_LUXR_2"/>
    <property type="match status" value="1"/>
</dbReference>
<name>A0A2T0R6Y4_9ACTN</name>
<dbReference type="GO" id="GO:0003677">
    <property type="term" value="F:DNA binding"/>
    <property type="evidence" value="ECO:0007669"/>
    <property type="project" value="UniProtKB-KW"/>
</dbReference>
<dbReference type="Gene3D" id="1.10.10.10">
    <property type="entry name" value="Winged helix-like DNA-binding domain superfamily/Winged helix DNA-binding domain"/>
    <property type="match status" value="1"/>
</dbReference>